<organism evidence="2 3">
    <name type="scientific">Purpureocillium lavendulum</name>
    <dbReference type="NCBI Taxonomy" id="1247861"/>
    <lineage>
        <taxon>Eukaryota</taxon>
        <taxon>Fungi</taxon>
        <taxon>Dikarya</taxon>
        <taxon>Ascomycota</taxon>
        <taxon>Pezizomycotina</taxon>
        <taxon>Sordariomycetes</taxon>
        <taxon>Hypocreomycetidae</taxon>
        <taxon>Hypocreales</taxon>
        <taxon>Ophiocordycipitaceae</taxon>
        <taxon>Purpureocillium</taxon>
    </lineage>
</organism>
<accession>A0AB34FM61</accession>
<proteinExistence type="predicted"/>
<dbReference type="PANTHER" id="PTHR33928:SF2">
    <property type="entry name" value="PECTATE LYASE SUPERFAMILY PROTEIN DOMAIN-CONTAINING PROTEIN-RELATED"/>
    <property type="match status" value="1"/>
</dbReference>
<dbReference type="Gene3D" id="3.20.20.190">
    <property type="entry name" value="Phosphatidylinositol (PI) phosphodiesterase"/>
    <property type="match status" value="1"/>
</dbReference>
<dbReference type="GO" id="GO:0008081">
    <property type="term" value="F:phosphoric diester hydrolase activity"/>
    <property type="evidence" value="ECO:0007669"/>
    <property type="project" value="InterPro"/>
</dbReference>
<dbReference type="InterPro" id="IPR039279">
    <property type="entry name" value="QRT3-like"/>
</dbReference>
<dbReference type="SUPFAM" id="SSF51695">
    <property type="entry name" value="PLC-like phosphodiesterases"/>
    <property type="match status" value="1"/>
</dbReference>
<comment type="caution">
    <text evidence="2">The sequence shown here is derived from an EMBL/GenBank/DDBJ whole genome shotgun (WGS) entry which is preliminary data.</text>
</comment>
<dbReference type="CDD" id="cd23668">
    <property type="entry name" value="GH55_beta13glucanase-like"/>
    <property type="match status" value="1"/>
</dbReference>
<sequence>MFLIPNGATQAIQKAIRDGKRCDSACNGATTTKAIAYFPPGKYLVSSSIPVCFGTQMIGDAVNPPTSLATRSFVSLGVLSTDAYEADGGTGPGGNALEWYINTARFYTYVAAIHYQVAQATTIENVEIIADSGTTQQGMYAENGSGGVMSDLTFTGGNFGIYGGSQQSSATRMIFNGSNTAVQLLWDWGWVWKFITVSNAKVGFRLYNNEGGMLPGSVTDTGFTGLVLDNVNLGGQVKDHGRSNQILKAGYFKNYYIGATYENGERAWRMGSMEYKRDSSLLGKSLSGLEVAPYCERPRNQYTDKTAADFIHLKDQGAKGDGSTDDTSAVQNAFDKYGDGSKIVYVDAGTYILKNTVTSPKGAKIVGETWSQFAASGDKFSDPREPIVKVGNEEDVGTVKIQDLILTSKGPTPGVILMEWNVQAKNAGDAALWDVHVCLGGAVGTELTPTECPASKSGTDSPKCEVATILLHITRQASGYFENFWGWVADHQIDDPDLMDILNDLEQLSVYSARGVLIESQKATWLYGTASEHSVYYQYTFHGARNIFTTFLRTESPYYQPTPKPPAPFENAVGVFDSDPSYGYKGGDAKGCNASWAVIMRKCQNIHIGAVGTCSWFSTYTQGCVDSRSCQKSLWFIDDNYDNNRVQQLITIGSQTMIASRNGTSVTPKENLAVTSHPEWAHLSLYEVPSTGPEPVGEPCSNSDKTYFSSDWTSGNIDYLVIRPKYKRHSFEQSSQHDHVPCYRIRHNYQSNTCDFGDIPSGKSRENQADYNQDVGTFTDPNGYANYKIEGTNKTFNAHVTTNMDDLDYQERVWFDLQGMGMGANEYAFPGEIVPATLIIAGSENYGYVSSLELNNYAWKKTILDMYNQLRVGVRYFDIRTSSFKNGEFYGAHVNDELSATPIAALGATLDELIDGTNRFTKDYPDEVIVCEANINEFFDRLQGIDNRCLELDLPTDVTLDTLPIKNFTDANSGKGCVLLLTDGRRASDSFPKDRVNSGICFDPGNLNREDKWADEAWAGDVANQQGRKWQSTQVLVPLQQDAVLESNPSLFHYGVNAMSPDHLPTVILHDAVGLFHVDETFEKYYDATMQTLAIGLNLYMVTQNCKTSPSRNPLAKEPEASLSLVTAPKSKFKAFKGLTFANGTTLDHIPPCPGMVI</sequence>
<dbReference type="Proteomes" id="UP001163105">
    <property type="component" value="Unassembled WGS sequence"/>
</dbReference>
<feature type="domain" description="Rhamnogalacturonase A/B/Epimerase-like pectate lyase" evidence="1">
    <location>
        <begin position="310"/>
        <end position="370"/>
    </location>
</feature>
<dbReference type="AlphaFoldDB" id="A0AB34FM61"/>
<dbReference type="InterPro" id="IPR017946">
    <property type="entry name" value="PLC-like_Pdiesterase_TIM-brl"/>
</dbReference>
<dbReference type="InterPro" id="IPR012334">
    <property type="entry name" value="Pectin_lyas_fold"/>
</dbReference>
<gene>
    <name evidence="2" type="ORF">O9K51_07906</name>
</gene>
<name>A0AB34FM61_9HYPO</name>
<dbReference type="SUPFAM" id="SSF51126">
    <property type="entry name" value="Pectin lyase-like"/>
    <property type="match status" value="2"/>
</dbReference>
<dbReference type="GO" id="GO:0006629">
    <property type="term" value="P:lipid metabolic process"/>
    <property type="evidence" value="ECO:0007669"/>
    <property type="project" value="InterPro"/>
</dbReference>
<dbReference type="EMBL" id="JAQHRD010000006">
    <property type="protein sequence ID" value="KAJ6440015.1"/>
    <property type="molecule type" value="Genomic_DNA"/>
</dbReference>
<reference evidence="2" key="1">
    <citation type="submission" date="2023-01" db="EMBL/GenBank/DDBJ databases">
        <title>The growth and conidiation of Purpureocillium lavendulum are regulated by nitrogen source and histone H3K14 acetylation.</title>
        <authorList>
            <person name="Tang P."/>
            <person name="Han J."/>
            <person name="Zhang C."/>
            <person name="Tang P."/>
            <person name="Qi F."/>
            <person name="Zhang K."/>
            <person name="Liang L."/>
        </authorList>
    </citation>
    <scope>NUCLEOTIDE SEQUENCE</scope>
    <source>
        <strain evidence="2">YMF1.00683</strain>
    </source>
</reference>
<dbReference type="Pfam" id="PF12708">
    <property type="entry name" value="Pect-lyase_RHGA_epim"/>
    <property type="match status" value="2"/>
</dbReference>
<evidence type="ECO:0000313" key="3">
    <source>
        <dbReference type="Proteomes" id="UP001163105"/>
    </source>
</evidence>
<evidence type="ECO:0000259" key="1">
    <source>
        <dbReference type="Pfam" id="PF12708"/>
    </source>
</evidence>
<protein>
    <submittedName>
        <fullName evidence="2">LysM domain-containing protein</fullName>
    </submittedName>
</protein>
<dbReference type="Gene3D" id="2.160.20.10">
    <property type="entry name" value="Single-stranded right-handed beta-helix, Pectin lyase-like"/>
    <property type="match status" value="2"/>
</dbReference>
<feature type="domain" description="Rhamnogalacturonase A/B/Epimerase-like pectate lyase" evidence="1">
    <location>
        <begin position="8"/>
        <end position="204"/>
    </location>
</feature>
<dbReference type="PANTHER" id="PTHR33928">
    <property type="entry name" value="POLYGALACTURONASE QRT3"/>
    <property type="match status" value="1"/>
</dbReference>
<dbReference type="InterPro" id="IPR011050">
    <property type="entry name" value="Pectin_lyase_fold/virulence"/>
</dbReference>
<dbReference type="GO" id="GO:0004650">
    <property type="term" value="F:polygalacturonase activity"/>
    <property type="evidence" value="ECO:0007669"/>
    <property type="project" value="InterPro"/>
</dbReference>
<keyword evidence="3" id="KW-1185">Reference proteome</keyword>
<evidence type="ECO:0000313" key="2">
    <source>
        <dbReference type="EMBL" id="KAJ6440015.1"/>
    </source>
</evidence>
<dbReference type="InterPro" id="IPR024535">
    <property type="entry name" value="RHGA/B-epi-like_pectate_lyase"/>
</dbReference>